<dbReference type="KEGG" id="tng:GSTEN00019130G001"/>
<dbReference type="OrthoDB" id="1562946at2759"/>
<keyword evidence="1" id="KW-0727">SH2 domain</keyword>
<protein>
    <submittedName>
        <fullName evidence="3">Chromosome 1 SCAF14603, whole genome shotgun sequence</fullName>
    </submittedName>
</protein>
<name>Q4SFE8_TETNG</name>
<reference evidence="4" key="3">
    <citation type="submission" date="2025-05" db="UniProtKB">
        <authorList>
            <consortium name="Ensembl"/>
        </authorList>
    </citation>
    <scope>IDENTIFICATION</scope>
</reference>
<reference evidence="3" key="2">
    <citation type="submission" date="2004-02" db="EMBL/GenBank/DDBJ databases">
        <authorList>
            <consortium name="Genoscope"/>
            <consortium name="Whitehead Institute Centre for Genome Research"/>
        </authorList>
    </citation>
    <scope>NUCLEOTIDE SEQUENCE</scope>
</reference>
<feature type="non-terminal residue" evidence="3">
    <location>
        <position position="1"/>
    </location>
</feature>
<evidence type="ECO:0000313" key="3">
    <source>
        <dbReference type="EMBL" id="CAG00634.1"/>
    </source>
</evidence>
<evidence type="ECO:0000313" key="4">
    <source>
        <dbReference type="Ensembl" id="ENSTNIP00000012979.1"/>
    </source>
</evidence>
<dbReference type="Pfam" id="PF00017">
    <property type="entry name" value="SH2"/>
    <property type="match status" value="1"/>
</dbReference>
<gene>
    <name evidence="3" type="ORF">GSTENG00019130001</name>
</gene>
<organism evidence="3">
    <name type="scientific">Tetraodon nigroviridis</name>
    <name type="common">Spotted green pufferfish</name>
    <name type="synonym">Chelonodon nigroviridis</name>
    <dbReference type="NCBI Taxonomy" id="99883"/>
    <lineage>
        <taxon>Eukaryota</taxon>
        <taxon>Metazoa</taxon>
        <taxon>Chordata</taxon>
        <taxon>Craniata</taxon>
        <taxon>Vertebrata</taxon>
        <taxon>Euteleostomi</taxon>
        <taxon>Actinopterygii</taxon>
        <taxon>Neopterygii</taxon>
        <taxon>Teleostei</taxon>
        <taxon>Neoteleostei</taxon>
        <taxon>Acanthomorphata</taxon>
        <taxon>Eupercaria</taxon>
        <taxon>Tetraodontiformes</taxon>
        <taxon>Tetradontoidea</taxon>
        <taxon>Tetraodontidae</taxon>
        <taxon>Tetraodon</taxon>
    </lineage>
</organism>
<sequence>WYHGHITKKEAYNLLMTVGQVCSFLVRPSDNTPGDYSLFFRTNDIIQRFKISPTSNNQ</sequence>
<dbReference type="InterPro" id="IPR000980">
    <property type="entry name" value="SH2"/>
</dbReference>
<dbReference type="PROSITE" id="PS50001">
    <property type="entry name" value="SH2"/>
    <property type="match status" value="1"/>
</dbReference>
<dbReference type="PRINTS" id="PR00401">
    <property type="entry name" value="SH2DOMAIN"/>
</dbReference>
<evidence type="ECO:0000313" key="5">
    <source>
        <dbReference type="Proteomes" id="UP000007303"/>
    </source>
</evidence>
<dbReference type="STRING" id="99883.ENSTNIP00000012979"/>
<feature type="domain" description="SH2" evidence="2">
    <location>
        <begin position="1"/>
        <end position="58"/>
    </location>
</feature>
<dbReference type="Gene3D" id="3.30.505.10">
    <property type="entry name" value="SH2 domain"/>
    <property type="match status" value="1"/>
</dbReference>
<dbReference type="Ensembl" id="ENSTNIT00000013171.1">
    <property type="protein sequence ID" value="ENSTNIP00000012979.1"/>
    <property type="gene ID" value="ENSTNIG00000010083.1"/>
</dbReference>
<dbReference type="AlphaFoldDB" id="Q4SFE8"/>
<proteinExistence type="predicted"/>
<feature type="non-terminal residue" evidence="3">
    <location>
        <position position="58"/>
    </location>
</feature>
<accession>Q4SFE8</accession>
<dbReference type="Proteomes" id="UP000007303">
    <property type="component" value="Unassembled WGS sequence"/>
</dbReference>
<dbReference type="InterPro" id="IPR036860">
    <property type="entry name" value="SH2_dom_sf"/>
</dbReference>
<dbReference type="HOGENOM" id="CLU_2984354_0_0_1"/>
<evidence type="ECO:0000256" key="1">
    <source>
        <dbReference type="PROSITE-ProRule" id="PRU00191"/>
    </source>
</evidence>
<keyword evidence="5" id="KW-1185">Reference proteome</keyword>
<dbReference type="EMBL" id="CAAE01014603">
    <property type="protein sequence ID" value="CAG00634.1"/>
    <property type="molecule type" value="Genomic_DNA"/>
</dbReference>
<reference evidence="3 5" key="1">
    <citation type="journal article" date="2004" name="Nature">
        <title>Genome duplication in the teleost fish Tetraodon nigroviridis reveals the early vertebrate proto-karyotype.</title>
        <authorList>
            <person name="Jaillon O."/>
            <person name="Aury J.-M."/>
            <person name="Brunet F."/>
            <person name="Petit J.-L."/>
            <person name="Stange-Thomann N."/>
            <person name="Mauceli E."/>
            <person name="Bouneau L."/>
            <person name="Fischer C."/>
            <person name="Ozouf-Costaz C."/>
            <person name="Bernot A."/>
            <person name="Nicaud S."/>
            <person name="Jaffe D."/>
            <person name="Fisher S."/>
            <person name="Lutfalla G."/>
            <person name="Dossat C."/>
            <person name="Segurens B."/>
            <person name="Dasilva C."/>
            <person name="Salanoubat M."/>
            <person name="Levy M."/>
            <person name="Boudet N."/>
            <person name="Castellano S."/>
            <person name="Anthouard V."/>
            <person name="Jubin C."/>
            <person name="Castelli V."/>
            <person name="Katinka M."/>
            <person name="Vacherie B."/>
            <person name="Biemont C."/>
            <person name="Skalli Z."/>
            <person name="Cattolico L."/>
            <person name="Poulain J."/>
            <person name="De Berardinis V."/>
            <person name="Cruaud C."/>
            <person name="Duprat S."/>
            <person name="Brottier P."/>
            <person name="Coutanceau J.-P."/>
            <person name="Gouzy J."/>
            <person name="Parra G."/>
            <person name="Lardier G."/>
            <person name="Chapple C."/>
            <person name="McKernan K.J."/>
            <person name="McEwan P."/>
            <person name="Bosak S."/>
            <person name="Kellis M."/>
            <person name="Volff J.-N."/>
            <person name="Guigo R."/>
            <person name="Zody M.C."/>
            <person name="Mesirov J."/>
            <person name="Lindblad-Toh K."/>
            <person name="Birren B."/>
            <person name="Nusbaum C."/>
            <person name="Kahn D."/>
            <person name="Robinson-Rechavi M."/>
            <person name="Laudet V."/>
            <person name="Schachter V."/>
            <person name="Quetier F."/>
            <person name="Saurin W."/>
            <person name="Scarpelli C."/>
            <person name="Wincker P."/>
            <person name="Lander E.S."/>
            <person name="Weissenbach J."/>
            <person name="Roest Crollius H."/>
        </authorList>
    </citation>
    <scope>NUCLEOTIDE SEQUENCE [LARGE SCALE GENOMIC DNA]</scope>
</reference>
<evidence type="ECO:0000259" key="2">
    <source>
        <dbReference type="PROSITE" id="PS50001"/>
    </source>
</evidence>
<dbReference type="SUPFAM" id="SSF55550">
    <property type="entry name" value="SH2 domain"/>
    <property type="match status" value="1"/>
</dbReference>